<feature type="transmembrane region" description="Helical" evidence="2">
    <location>
        <begin position="323"/>
        <end position="345"/>
    </location>
</feature>
<keyword evidence="4" id="KW-1185">Reference proteome</keyword>
<dbReference type="EMBL" id="QDKP01000014">
    <property type="protein sequence ID" value="PVM86995.1"/>
    <property type="molecule type" value="Genomic_DNA"/>
</dbReference>
<dbReference type="Proteomes" id="UP000244913">
    <property type="component" value="Unassembled WGS sequence"/>
</dbReference>
<keyword evidence="2" id="KW-0812">Transmembrane</keyword>
<protein>
    <recommendedName>
        <fullName evidence="5">DUF3667 domain-containing protein</fullName>
    </recommendedName>
</protein>
<evidence type="ECO:0000313" key="3">
    <source>
        <dbReference type="EMBL" id="PVM86995.1"/>
    </source>
</evidence>
<keyword evidence="2" id="KW-1133">Transmembrane helix</keyword>
<sequence>MKELEAITGGALGGWMARFKSDGRSSHPAPPAGTKCDNCETELVGHYCHACGQEAADHHKSILHVTWEAIEGMFHFDGRLWRTLPWLFVRPGTLNREYLDGKRARHVPPFRLFLVSLLLFILSAETVIHKAVHDAQHPAGHAAPAGAAHGEAGKAAHGEAGGAASQASAEAAKELQEDGVLTVGKDGTKLRFVGPSKDALTKDKAKAEWLTTQLNKAVATPGYFMAVVFGWGHRLAVFLLPILALALAGCYFYRRKFFMYDHLIVSMNYLSFIFLLWAVVLILPRPVSEIGVLVALLWAPVNLFQTLRGVYGSNIFGAVLKTGVVWVTTQMAFVFLLLGLLWLGLSQI</sequence>
<accession>A0A2T9JTE5</accession>
<evidence type="ECO:0000256" key="1">
    <source>
        <dbReference type="SAM" id="MobiDB-lite"/>
    </source>
</evidence>
<gene>
    <name evidence="3" type="ORF">DDF65_05030</name>
</gene>
<feature type="region of interest" description="Disordered" evidence="1">
    <location>
        <begin position="139"/>
        <end position="163"/>
    </location>
</feature>
<dbReference type="RefSeq" id="WP_116565189.1">
    <property type="nucleotide sequence ID" value="NZ_QDKP01000014.1"/>
</dbReference>
<dbReference type="AlphaFoldDB" id="A0A2T9JTE5"/>
<feature type="transmembrane region" description="Helical" evidence="2">
    <location>
        <begin position="290"/>
        <end position="311"/>
    </location>
</feature>
<dbReference type="Pfam" id="PF12412">
    <property type="entry name" value="DUF3667"/>
    <property type="match status" value="1"/>
</dbReference>
<reference evidence="3 4" key="1">
    <citation type="submission" date="2018-04" db="EMBL/GenBank/DDBJ databases">
        <title>The genome sequence of Caulobacter sp. 736.</title>
        <authorList>
            <person name="Gao J."/>
            <person name="Sun J."/>
        </authorList>
    </citation>
    <scope>NUCLEOTIDE SEQUENCE [LARGE SCALE GENOMIC DNA]</scope>
    <source>
        <strain evidence="3 4">736</strain>
    </source>
</reference>
<keyword evidence="2" id="KW-0472">Membrane</keyword>
<proteinExistence type="predicted"/>
<feature type="transmembrane region" description="Helical" evidence="2">
    <location>
        <begin position="265"/>
        <end position="284"/>
    </location>
</feature>
<evidence type="ECO:0000313" key="4">
    <source>
        <dbReference type="Proteomes" id="UP000244913"/>
    </source>
</evidence>
<name>A0A2T9JTE5_9CAUL</name>
<evidence type="ECO:0008006" key="5">
    <source>
        <dbReference type="Google" id="ProtNLM"/>
    </source>
</evidence>
<evidence type="ECO:0000256" key="2">
    <source>
        <dbReference type="SAM" id="Phobius"/>
    </source>
</evidence>
<feature type="transmembrane region" description="Helical" evidence="2">
    <location>
        <begin position="231"/>
        <end position="253"/>
    </location>
</feature>
<feature type="compositionally biased region" description="Low complexity" evidence="1">
    <location>
        <begin position="139"/>
        <end position="150"/>
    </location>
</feature>
<comment type="caution">
    <text evidence="3">The sequence shown here is derived from an EMBL/GenBank/DDBJ whole genome shotgun (WGS) entry which is preliminary data.</text>
</comment>
<dbReference type="InterPro" id="IPR022134">
    <property type="entry name" value="DUF3667"/>
</dbReference>
<organism evidence="3 4">
    <name type="scientific">Caulobacter radicis</name>
    <dbReference type="NCBI Taxonomy" id="2172650"/>
    <lineage>
        <taxon>Bacteria</taxon>
        <taxon>Pseudomonadati</taxon>
        <taxon>Pseudomonadota</taxon>
        <taxon>Alphaproteobacteria</taxon>
        <taxon>Caulobacterales</taxon>
        <taxon>Caulobacteraceae</taxon>
        <taxon>Caulobacter</taxon>
    </lineage>
</organism>